<dbReference type="InterPro" id="IPR000182">
    <property type="entry name" value="GNAT_dom"/>
</dbReference>
<accession>A0A1C3VG10</accession>
<keyword evidence="2" id="KW-0808">Transferase</keyword>
<dbReference type="Gene3D" id="3.40.630.30">
    <property type="match status" value="1"/>
</dbReference>
<gene>
    <name evidence="2" type="ORF">GA0061102_101263</name>
</gene>
<organism evidence="2 3">
    <name type="scientific">Rhizobium miluonense</name>
    <dbReference type="NCBI Taxonomy" id="411945"/>
    <lineage>
        <taxon>Bacteria</taxon>
        <taxon>Pseudomonadati</taxon>
        <taxon>Pseudomonadota</taxon>
        <taxon>Alphaproteobacteria</taxon>
        <taxon>Hyphomicrobiales</taxon>
        <taxon>Rhizobiaceae</taxon>
        <taxon>Rhizobium/Agrobacterium group</taxon>
        <taxon>Rhizobium</taxon>
    </lineage>
</organism>
<evidence type="ECO:0000259" key="1">
    <source>
        <dbReference type="Pfam" id="PF13302"/>
    </source>
</evidence>
<dbReference type="InterPro" id="IPR051531">
    <property type="entry name" value="N-acetyltransferase"/>
</dbReference>
<dbReference type="STRING" id="411945.GA0061102_101263"/>
<dbReference type="SUPFAM" id="SSF55729">
    <property type="entry name" value="Acyl-CoA N-acyltransferases (Nat)"/>
    <property type="match status" value="1"/>
</dbReference>
<reference evidence="3" key="1">
    <citation type="submission" date="2016-08" db="EMBL/GenBank/DDBJ databases">
        <authorList>
            <person name="Varghese N."/>
            <person name="Submissions Spin"/>
        </authorList>
    </citation>
    <scope>NUCLEOTIDE SEQUENCE [LARGE SCALE GENOMIC DNA]</scope>
    <source>
        <strain evidence="3">HAMBI 2971</strain>
    </source>
</reference>
<evidence type="ECO:0000313" key="3">
    <source>
        <dbReference type="Proteomes" id="UP000199435"/>
    </source>
</evidence>
<evidence type="ECO:0000313" key="2">
    <source>
        <dbReference type="EMBL" id="SCB26464.1"/>
    </source>
</evidence>
<dbReference type="AlphaFoldDB" id="A0A1C3VG10"/>
<dbReference type="PANTHER" id="PTHR43792">
    <property type="entry name" value="GNAT FAMILY, PUTATIVE (AFU_ORTHOLOGUE AFUA_3G00765)-RELATED-RELATED"/>
    <property type="match status" value="1"/>
</dbReference>
<dbReference type="GO" id="GO:0016747">
    <property type="term" value="F:acyltransferase activity, transferring groups other than amino-acyl groups"/>
    <property type="evidence" value="ECO:0007669"/>
    <property type="project" value="InterPro"/>
</dbReference>
<protein>
    <submittedName>
        <fullName evidence="2">Acetyltransferase (GNAT) domain-containing protein</fullName>
    </submittedName>
</protein>
<dbReference type="EMBL" id="FMAH01000012">
    <property type="protein sequence ID" value="SCB26464.1"/>
    <property type="molecule type" value="Genomic_DNA"/>
</dbReference>
<keyword evidence="3" id="KW-1185">Reference proteome</keyword>
<dbReference type="Proteomes" id="UP000199435">
    <property type="component" value="Unassembled WGS sequence"/>
</dbReference>
<proteinExistence type="predicted"/>
<feature type="domain" description="N-acetyltransferase" evidence="1">
    <location>
        <begin position="18"/>
        <end position="115"/>
    </location>
</feature>
<sequence>MSNIFIARGMMLTLETSRLILRPWQDRDRAPFAAINADAEVRRYYYPSLLTAAETDKLIDQANERLMRDGIGFLAVERKADGALIGGAGLSRPGPEVPGSFLLEIGWILGQPIGGRAMPRKPAIIVSISPGSNWVPNA</sequence>
<dbReference type="PANTHER" id="PTHR43792:SF1">
    <property type="entry name" value="N-ACETYLTRANSFERASE DOMAIN-CONTAINING PROTEIN"/>
    <property type="match status" value="1"/>
</dbReference>
<dbReference type="Pfam" id="PF13302">
    <property type="entry name" value="Acetyltransf_3"/>
    <property type="match status" value="1"/>
</dbReference>
<dbReference type="InterPro" id="IPR016181">
    <property type="entry name" value="Acyl_CoA_acyltransferase"/>
</dbReference>
<name>A0A1C3VG10_9HYPH</name>